<evidence type="ECO:0000313" key="1">
    <source>
        <dbReference type="EMBL" id="GEU54659.1"/>
    </source>
</evidence>
<proteinExistence type="predicted"/>
<dbReference type="AlphaFoldDB" id="A0A6L2L0B2"/>
<dbReference type="EMBL" id="BKCJ010003368">
    <property type="protein sequence ID" value="GEU54659.1"/>
    <property type="molecule type" value="Genomic_DNA"/>
</dbReference>
<comment type="caution">
    <text evidence="1">The sequence shown here is derived from an EMBL/GenBank/DDBJ whole genome shotgun (WGS) entry which is preliminary data.</text>
</comment>
<gene>
    <name evidence="1" type="ORF">Tci_026637</name>
</gene>
<name>A0A6L2L0B2_TANCI</name>
<sequence length="522" mass="59507">MLPSHPMTIPTLLMLFKSHSCGDSLEDIFCHQCTYELCGKGAHYGYNCPTKVSVIPNPKPCNNQTVDELPQTLPSFDPTCYSEDGNSFTYDSKSNLVVDFPNLFNPPLQPPPYSYEFCGNDVYYGHDCPLQRLHNDVQNIHEELAVYINTPSWDRPTIYYNNDDDEDCTIAITPKEPDNSLSIGDEHLDTFSVTESDEFIKSSFENLVPNPSESEGEHECDVPACEDFTTFSNILFDADNDFSSSDDQSFYDEDIPKKIYSNLLFDEEIISIKIDPHHFNAESDLIESLLNHNSLIIFSSSKIDSLFDEFAGELILLKSIPLGINKTDCDHEEETRLIKRLWHDNSSPRPPEEFIFENYDAAIESFSPFPIPVEDSNTFMEEIDLSFTPDYPMPPGIEEDDYDSERYILILEELLSNGFFSLPENESFHFDIPSSSRPPAKPPDGNSRILNVQVMGDISQHKVPIPRLMLTQPTFVLNQEKSPNLLSHLRHKASQPSTECPMMIYERNTPILDVPFLHFYPP</sequence>
<reference evidence="1" key="1">
    <citation type="journal article" date="2019" name="Sci. Rep.">
        <title>Draft genome of Tanacetum cinerariifolium, the natural source of mosquito coil.</title>
        <authorList>
            <person name="Yamashiro T."/>
            <person name="Shiraishi A."/>
            <person name="Satake H."/>
            <person name="Nakayama K."/>
        </authorList>
    </citation>
    <scope>NUCLEOTIDE SEQUENCE</scope>
</reference>
<accession>A0A6L2L0B2</accession>
<evidence type="ECO:0008006" key="2">
    <source>
        <dbReference type="Google" id="ProtNLM"/>
    </source>
</evidence>
<organism evidence="1">
    <name type="scientific">Tanacetum cinerariifolium</name>
    <name type="common">Dalmatian daisy</name>
    <name type="synonym">Chrysanthemum cinerariifolium</name>
    <dbReference type="NCBI Taxonomy" id="118510"/>
    <lineage>
        <taxon>Eukaryota</taxon>
        <taxon>Viridiplantae</taxon>
        <taxon>Streptophyta</taxon>
        <taxon>Embryophyta</taxon>
        <taxon>Tracheophyta</taxon>
        <taxon>Spermatophyta</taxon>
        <taxon>Magnoliopsida</taxon>
        <taxon>eudicotyledons</taxon>
        <taxon>Gunneridae</taxon>
        <taxon>Pentapetalae</taxon>
        <taxon>asterids</taxon>
        <taxon>campanulids</taxon>
        <taxon>Asterales</taxon>
        <taxon>Asteraceae</taxon>
        <taxon>Asteroideae</taxon>
        <taxon>Anthemideae</taxon>
        <taxon>Anthemidinae</taxon>
        <taxon>Tanacetum</taxon>
    </lineage>
</organism>
<protein>
    <recommendedName>
        <fullName evidence="2">Reverse transcriptase domain-containing protein</fullName>
    </recommendedName>
</protein>